<reference evidence="2 3" key="1">
    <citation type="submission" date="2019-12" db="EMBL/GenBank/DDBJ databases">
        <title>Sporaefaciens musculi gen. nov., sp. nov., a novel bacterium isolated from the caecum of an obese mouse.</title>
        <authorList>
            <person name="Rasmussen T.S."/>
            <person name="Streidl T."/>
            <person name="Hitch T.C.A."/>
            <person name="Wortmann E."/>
            <person name="Deptula P."/>
            <person name="Hansen M."/>
            <person name="Nielsen D.S."/>
            <person name="Clavel T."/>
            <person name="Vogensen F.K."/>
        </authorList>
    </citation>
    <scope>NUCLEOTIDE SEQUENCE [LARGE SCALE GENOMIC DNA]</scope>
    <source>
        <strain evidence="2 3">WCA-9-b2</strain>
        <plasmid evidence="2">unnamed</plasmid>
    </source>
</reference>
<dbReference type="AlphaFoldDB" id="A0A7X3MMN5"/>
<name>A0A7X3MMN5_9FIRM</name>
<sequence>MRLVGISMDLEVIYIMVGSKIKIGDMLYQSDDKKESWENFQRDYRLGEVELDRLKYGFVDTYEEYSTSSQEFAEEFSEAEDVWKMLME</sequence>
<geneLocation type="plasmid" evidence="2">
    <name>unnamed</name>
</geneLocation>
<evidence type="ECO:0000313" key="3">
    <source>
        <dbReference type="Proteomes" id="UP000460412"/>
    </source>
</evidence>
<gene>
    <name evidence="1" type="ORF">GN277_27795</name>
    <name evidence="2" type="ORF">GN277_29140</name>
</gene>
<keyword evidence="3" id="KW-1185">Reference proteome</keyword>
<evidence type="ECO:0000313" key="1">
    <source>
        <dbReference type="EMBL" id="MXP78976.1"/>
    </source>
</evidence>
<dbReference type="RefSeq" id="WP_159757419.1">
    <property type="nucleotide sequence ID" value="NZ_WUQX01000003.1"/>
</dbReference>
<protein>
    <submittedName>
        <fullName evidence="2">Uncharacterized protein</fullName>
    </submittedName>
</protein>
<organism evidence="2 3">
    <name type="scientific">Sporofaciens musculi</name>
    <dbReference type="NCBI Taxonomy" id="2681861"/>
    <lineage>
        <taxon>Bacteria</taxon>
        <taxon>Bacillati</taxon>
        <taxon>Bacillota</taxon>
        <taxon>Clostridia</taxon>
        <taxon>Lachnospirales</taxon>
        <taxon>Lachnospiraceae</taxon>
        <taxon>Sporofaciens</taxon>
    </lineage>
</organism>
<dbReference type="Proteomes" id="UP000460412">
    <property type="component" value="Unassembled WGS sequence"/>
</dbReference>
<dbReference type="EMBL" id="WUQX01000003">
    <property type="protein sequence ID" value="MXP79221.1"/>
    <property type="molecule type" value="Genomic_DNA"/>
</dbReference>
<evidence type="ECO:0000313" key="2">
    <source>
        <dbReference type="EMBL" id="MXP79221.1"/>
    </source>
</evidence>
<proteinExistence type="predicted"/>
<accession>A0A7X3MMN5</accession>
<dbReference type="EMBL" id="WUQX01000003">
    <property type="protein sequence ID" value="MXP78976.1"/>
    <property type="molecule type" value="Genomic_DNA"/>
</dbReference>
<keyword evidence="2" id="KW-0614">Plasmid</keyword>
<comment type="caution">
    <text evidence="2">The sequence shown here is derived from an EMBL/GenBank/DDBJ whole genome shotgun (WGS) entry which is preliminary data.</text>
</comment>